<dbReference type="GO" id="GO:0016787">
    <property type="term" value="F:hydrolase activity"/>
    <property type="evidence" value="ECO:0007669"/>
    <property type="project" value="UniProtKB-KW"/>
</dbReference>
<evidence type="ECO:0000256" key="2">
    <source>
        <dbReference type="ARBA" id="ARBA00022801"/>
    </source>
</evidence>
<comment type="similarity">
    <text evidence="1">Belongs to the 'GDXG' lipolytic enzyme family.</text>
</comment>
<dbReference type="SUPFAM" id="SSF53474">
    <property type="entry name" value="alpha/beta-Hydrolases"/>
    <property type="match status" value="1"/>
</dbReference>
<dbReference type="Gene3D" id="3.40.50.1820">
    <property type="entry name" value="alpha/beta hydrolase"/>
    <property type="match status" value="1"/>
</dbReference>
<dbReference type="Proteomes" id="UP001141619">
    <property type="component" value="Unassembled WGS sequence"/>
</dbReference>
<dbReference type="InterPro" id="IPR050300">
    <property type="entry name" value="GDXG_lipolytic_enzyme"/>
</dbReference>
<dbReference type="PANTHER" id="PTHR48081">
    <property type="entry name" value="AB HYDROLASE SUPERFAMILY PROTEIN C4A8.06C"/>
    <property type="match status" value="1"/>
</dbReference>
<name>A0A9X3TXW7_9PROT</name>
<sequence>MTDSSLPPAASDLDPAIQTFINRMRAGWAQYPDMDRLPYPEVRKIIEAVRAPWTEGGPEMASTEEISVPTRSGPVRVRLYSPQSCAEGLSPALLYLHGGGWTYFSLETHDRVMREYAERAGVIVVGIDYPLAPEAKFPVALEAIVDVTEWLYEHGDEHGIDVERMISGGDSAGANLTMGLCQSLRDSGKGDVIKGMLLIYGAFQKDCSDEAHRKYGGPGYMLGSDEMAVFWGNYIKSEDDVRNPLLSSMYADVAGLPPAFFTIPECDVLSEQSYRMAEKLERAGVAATQVTYKGASHSFLEAISIAEIAERAVADSAAWVRQIVRS</sequence>
<dbReference type="InterPro" id="IPR013094">
    <property type="entry name" value="AB_hydrolase_3"/>
</dbReference>
<dbReference type="PANTHER" id="PTHR48081:SF8">
    <property type="entry name" value="ALPHA_BETA HYDROLASE FOLD-3 DOMAIN-CONTAINING PROTEIN-RELATED"/>
    <property type="match status" value="1"/>
</dbReference>
<protein>
    <submittedName>
        <fullName evidence="4">Alpha/beta hydrolase fold domain-containing protein</fullName>
    </submittedName>
</protein>
<accession>A0A9X3TXW7</accession>
<evidence type="ECO:0000256" key="1">
    <source>
        <dbReference type="ARBA" id="ARBA00010515"/>
    </source>
</evidence>
<dbReference type="RefSeq" id="WP_274943691.1">
    <property type="nucleotide sequence ID" value="NZ_JANWOI010000003.1"/>
</dbReference>
<keyword evidence="5" id="KW-1185">Reference proteome</keyword>
<dbReference type="InterPro" id="IPR029058">
    <property type="entry name" value="AB_hydrolase_fold"/>
</dbReference>
<evidence type="ECO:0000313" key="5">
    <source>
        <dbReference type="Proteomes" id="UP001141619"/>
    </source>
</evidence>
<dbReference type="AlphaFoldDB" id="A0A9X3TXW7"/>
<organism evidence="4 5">
    <name type="scientific">Govanella unica</name>
    <dbReference type="NCBI Taxonomy" id="2975056"/>
    <lineage>
        <taxon>Bacteria</taxon>
        <taxon>Pseudomonadati</taxon>
        <taxon>Pseudomonadota</taxon>
        <taxon>Alphaproteobacteria</taxon>
        <taxon>Emcibacterales</taxon>
        <taxon>Govanellaceae</taxon>
        <taxon>Govanella</taxon>
    </lineage>
</organism>
<dbReference type="PROSITE" id="PS01173">
    <property type="entry name" value="LIPASE_GDXG_HIS"/>
    <property type="match status" value="1"/>
</dbReference>
<dbReference type="EMBL" id="JANWOI010000003">
    <property type="protein sequence ID" value="MDA5193985.1"/>
    <property type="molecule type" value="Genomic_DNA"/>
</dbReference>
<evidence type="ECO:0000313" key="4">
    <source>
        <dbReference type="EMBL" id="MDA5193985.1"/>
    </source>
</evidence>
<feature type="domain" description="Alpha/beta hydrolase fold-3" evidence="3">
    <location>
        <begin position="93"/>
        <end position="300"/>
    </location>
</feature>
<gene>
    <name evidence="4" type="ORF">NYP16_08480</name>
</gene>
<comment type="caution">
    <text evidence="4">The sequence shown here is derived from an EMBL/GenBank/DDBJ whole genome shotgun (WGS) entry which is preliminary data.</text>
</comment>
<dbReference type="InterPro" id="IPR002168">
    <property type="entry name" value="Lipase_GDXG_HIS_AS"/>
</dbReference>
<reference evidence="4" key="1">
    <citation type="submission" date="2022-08" db="EMBL/GenBank/DDBJ databases">
        <authorList>
            <person name="Vandamme P."/>
            <person name="Hettiarachchi A."/>
            <person name="Peeters C."/>
            <person name="Cnockaert M."/>
            <person name="Carlier A."/>
        </authorList>
    </citation>
    <scope>NUCLEOTIDE SEQUENCE</scope>
    <source>
        <strain evidence="4">LMG 31809</strain>
    </source>
</reference>
<dbReference type="Pfam" id="PF07859">
    <property type="entry name" value="Abhydrolase_3"/>
    <property type="match status" value="1"/>
</dbReference>
<proteinExistence type="inferred from homology"/>
<keyword evidence="2 4" id="KW-0378">Hydrolase</keyword>
<reference evidence="4" key="2">
    <citation type="journal article" date="2023" name="Syst. Appl. Microbiol.">
        <title>Govania unica gen. nov., sp. nov., a rare biosphere bacterium that represents a novel family in the class Alphaproteobacteria.</title>
        <authorList>
            <person name="Vandamme P."/>
            <person name="Peeters C."/>
            <person name="Hettiarachchi A."/>
            <person name="Cnockaert M."/>
            <person name="Carlier A."/>
        </authorList>
    </citation>
    <scope>NUCLEOTIDE SEQUENCE</scope>
    <source>
        <strain evidence="4">LMG 31809</strain>
    </source>
</reference>
<evidence type="ECO:0000259" key="3">
    <source>
        <dbReference type="Pfam" id="PF07859"/>
    </source>
</evidence>